<protein>
    <submittedName>
        <fullName evidence="1">Uncharacterized protein</fullName>
    </submittedName>
</protein>
<name>A0A2P4YMY5_9STRA</name>
<reference evidence="1 2" key="1">
    <citation type="journal article" date="2017" name="Genome Biol. Evol.">
        <title>Phytophthora megakarya and P. palmivora, closely related causal agents of cacao black pod rot, underwent increases in genome sizes and gene numbers by different mechanisms.</title>
        <authorList>
            <person name="Ali S.S."/>
            <person name="Shao J."/>
            <person name="Lary D.J."/>
            <person name="Kronmiller B."/>
            <person name="Shen D."/>
            <person name="Strem M.D."/>
            <person name="Amoako-Attah I."/>
            <person name="Akrofi A.Y."/>
            <person name="Begoude B.A."/>
            <person name="Ten Hoopen G.M."/>
            <person name="Coulibaly K."/>
            <person name="Kebe B.I."/>
            <person name="Melnick R.L."/>
            <person name="Guiltinan M.J."/>
            <person name="Tyler B.M."/>
            <person name="Meinhardt L.W."/>
            <person name="Bailey B.A."/>
        </authorList>
    </citation>
    <scope>NUCLEOTIDE SEQUENCE [LARGE SCALE GENOMIC DNA]</scope>
    <source>
        <strain evidence="2">sbr112.9</strain>
    </source>
</reference>
<comment type="caution">
    <text evidence="1">The sequence shown here is derived from an EMBL/GenBank/DDBJ whole genome shotgun (WGS) entry which is preliminary data.</text>
</comment>
<accession>A0A2P4YMY5</accession>
<dbReference type="Proteomes" id="UP000237271">
    <property type="component" value="Unassembled WGS sequence"/>
</dbReference>
<proteinExistence type="predicted"/>
<organism evidence="1 2">
    <name type="scientific">Phytophthora palmivora</name>
    <dbReference type="NCBI Taxonomy" id="4796"/>
    <lineage>
        <taxon>Eukaryota</taxon>
        <taxon>Sar</taxon>
        <taxon>Stramenopiles</taxon>
        <taxon>Oomycota</taxon>
        <taxon>Peronosporomycetes</taxon>
        <taxon>Peronosporales</taxon>
        <taxon>Peronosporaceae</taxon>
        <taxon>Phytophthora</taxon>
    </lineage>
</organism>
<evidence type="ECO:0000313" key="1">
    <source>
        <dbReference type="EMBL" id="POM79150.1"/>
    </source>
</evidence>
<sequence>MNLPPQYEGKPREQKVKHWASHGAMRRYVTVIYLRGFTVSIAKLMPWATHKKNLACVKEVLDRYPVIMDDIALSATSPSVFETSDAEADKYTWTFVEPKVVVTAMQAAIETYYQKKYTALKVTDEGPEEIDLVNSQNDDAQTAVVKLRTNLVFFSSRCVLAMKSFYELTRLASAWTRDMDWLCQNWKNVQAGPVEVLAEETRSENLVAVSCSFRLDKLATEVMVKYEVASLASKYSLRSRSVFIHFDVKGDLLGNYQSGTAERYYNNQVKTGWSQMPTLQYMVERMLETYQTSITPVQGMKLFRAPNDPKRKRPEHYMYLLAITEACMGGGDHLGLNNIVKYPFADLCTVVMAKVDGHWTDYLQQSEELAHFALSWEPRPRTRTSERRWSARSVSSVARKGGAVTSAVRSATCGLRPQAPKGMCG</sequence>
<keyword evidence="2" id="KW-1185">Reference proteome</keyword>
<dbReference type="OrthoDB" id="128557at2759"/>
<dbReference type="EMBL" id="NCKW01001834">
    <property type="protein sequence ID" value="POM79150.1"/>
    <property type="molecule type" value="Genomic_DNA"/>
</dbReference>
<dbReference type="AlphaFoldDB" id="A0A2P4YMY5"/>
<evidence type="ECO:0000313" key="2">
    <source>
        <dbReference type="Proteomes" id="UP000237271"/>
    </source>
</evidence>
<gene>
    <name evidence="1" type="ORF">PHPALM_3243</name>
</gene>